<organism evidence="1 2">
    <name type="scientific">Nocardia uniformis</name>
    <dbReference type="NCBI Taxonomy" id="53432"/>
    <lineage>
        <taxon>Bacteria</taxon>
        <taxon>Bacillati</taxon>
        <taxon>Actinomycetota</taxon>
        <taxon>Actinomycetes</taxon>
        <taxon>Mycobacteriales</taxon>
        <taxon>Nocardiaceae</taxon>
        <taxon>Nocardia</taxon>
    </lineage>
</organism>
<comment type="caution">
    <text evidence="1">The sequence shown here is derived from an EMBL/GenBank/DDBJ whole genome shotgun (WGS) entry which is preliminary data.</text>
</comment>
<gene>
    <name evidence="1" type="ORF">HLB23_38425</name>
</gene>
<dbReference type="AlphaFoldDB" id="A0A849CA01"/>
<dbReference type="EMBL" id="JABELX010000025">
    <property type="protein sequence ID" value="NNH75663.1"/>
    <property type="molecule type" value="Genomic_DNA"/>
</dbReference>
<evidence type="ECO:0000313" key="1">
    <source>
        <dbReference type="EMBL" id="NNH75663.1"/>
    </source>
</evidence>
<protein>
    <submittedName>
        <fullName evidence="1">Uncharacterized protein</fullName>
    </submittedName>
</protein>
<accession>A0A849CA01</accession>
<dbReference type="Proteomes" id="UP000586827">
    <property type="component" value="Unassembled WGS sequence"/>
</dbReference>
<name>A0A849CA01_9NOCA</name>
<sequence length="61" mass="6950">MTAYLHLHVVAGPLILDYQGSREQVEHVAAELAAAQDMTVTVDDWITPDMPKLPYSRLWRE</sequence>
<proteinExistence type="predicted"/>
<evidence type="ECO:0000313" key="2">
    <source>
        <dbReference type="Proteomes" id="UP000586827"/>
    </source>
</evidence>
<dbReference type="RefSeq" id="WP_170264390.1">
    <property type="nucleotide sequence ID" value="NZ_JABELX010000025.1"/>
</dbReference>
<reference evidence="1 2" key="1">
    <citation type="submission" date="2020-05" db="EMBL/GenBank/DDBJ databases">
        <title>MicrobeNet Type strains.</title>
        <authorList>
            <person name="Nicholson A.C."/>
        </authorList>
    </citation>
    <scope>NUCLEOTIDE SEQUENCE [LARGE SCALE GENOMIC DNA]</scope>
    <source>
        <strain evidence="1 2">JCM 3224</strain>
    </source>
</reference>
<keyword evidence="2" id="KW-1185">Reference proteome</keyword>